<reference evidence="2" key="1">
    <citation type="submission" date="2021-02" db="EMBL/GenBank/DDBJ databases">
        <authorList>
            <person name="Dougan E. K."/>
            <person name="Rhodes N."/>
            <person name="Thang M."/>
            <person name="Chan C."/>
        </authorList>
    </citation>
    <scope>NUCLEOTIDE SEQUENCE</scope>
</reference>
<dbReference type="InterPro" id="IPR018490">
    <property type="entry name" value="cNMP-bd_dom_sf"/>
</dbReference>
<dbReference type="SUPFAM" id="SSF51206">
    <property type="entry name" value="cAMP-binding domain-like"/>
    <property type="match status" value="1"/>
</dbReference>
<evidence type="ECO:0000259" key="1">
    <source>
        <dbReference type="PROSITE" id="PS50042"/>
    </source>
</evidence>
<dbReference type="AlphaFoldDB" id="A0A813FR35"/>
<name>A0A813FR35_POLGL</name>
<dbReference type="CDD" id="cd00038">
    <property type="entry name" value="CAP_ED"/>
    <property type="match status" value="1"/>
</dbReference>
<evidence type="ECO:0000313" key="3">
    <source>
        <dbReference type="Proteomes" id="UP000654075"/>
    </source>
</evidence>
<feature type="non-terminal residue" evidence="2">
    <location>
        <position position="1"/>
    </location>
</feature>
<gene>
    <name evidence="2" type="ORF">PGLA1383_LOCUS32432</name>
</gene>
<comment type="caution">
    <text evidence="2">The sequence shown here is derived from an EMBL/GenBank/DDBJ whole genome shotgun (WGS) entry which is preliminary data.</text>
</comment>
<organism evidence="2 3">
    <name type="scientific">Polarella glacialis</name>
    <name type="common">Dinoflagellate</name>
    <dbReference type="NCBI Taxonomy" id="89957"/>
    <lineage>
        <taxon>Eukaryota</taxon>
        <taxon>Sar</taxon>
        <taxon>Alveolata</taxon>
        <taxon>Dinophyceae</taxon>
        <taxon>Suessiales</taxon>
        <taxon>Suessiaceae</taxon>
        <taxon>Polarella</taxon>
    </lineage>
</organism>
<dbReference type="Gene3D" id="2.60.120.10">
    <property type="entry name" value="Jelly Rolls"/>
    <property type="match status" value="1"/>
</dbReference>
<keyword evidence="3" id="KW-1185">Reference proteome</keyword>
<proteinExistence type="predicted"/>
<sequence>SLIDGSKFWAGAHVTALEVCYVSVLHRGVLSKALEELNSDREVVIPALVQQHNQQIQSHKVRHSRERVAKILRERSIFANTSQEFIGEICKGGSIRVFMPGDKIIEQGADGTSMFILSVGSANVVKEQMEEVDNTIVRTVTNIGGLTYGSVFGELVMLGVQ</sequence>
<dbReference type="Proteomes" id="UP000654075">
    <property type="component" value="Unassembled WGS sequence"/>
</dbReference>
<dbReference type="EMBL" id="CAJNNV010025476">
    <property type="protein sequence ID" value="CAE8614710.1"/>
    <property type="molecule type" value="Genomic_DNA"/>
</dbReference>
<dbReference type="OrthoDB" id="423417at2759"/>
<dbReference type="InterPro" id="IPR014710">
    <property type="entry name" value="RmlC-like_jellyroll"/>
</dbReference>
<dbReference type="PROSITE" id="PS00888">
    <property type="entry name" value="CNMP_BINDING_1"/>
    <property type="match status" value="1"/>
</dbReference>
<dbReference type="InterPro" id="IPR000595">
    <property type="entry name" value="cNMP-bd_dom"/>
</dbReference>
<dbReference type="PROSITE" id="PS50042">
    <property type="entry name" value="CNMP_BINDING_3"/>
    <property type="match status" value="1"/>
</dbReference>
<feature type="non-terminal residue" evidence="2">
    <location>
        <position position="161"/>
    </location>
</feature>
<protein>
    <recommendedName>
        <fullName evidence="1">Cyclic nucleotide-binding domain-containing protein</fullName>
    </recommendedName>
</protein>
<accession>A0A813FR35</accession>
<feature type="domain" description="Cyclic nucleotide-binding" evidence="1">
    <location>
        <begin position="77"/>
        <end position="161"/>
    </location>
</feature>
<evidence type="ECO:0000313" key="2">
    <source>
        <dbReference type="EMBL" id="CAE8614710.1"/>
    </source>
</evidence>
<dbReference type="InterPro" id="IPR018488">
    <property type="entry name" value="cNMP-bd_CS"/>
</dbReference>